<protein>
    <submittedName>
        <fullName evidence="1">Uncharacterized protein</fullName>
    </submittedName>
</protein>
<comment type="caution">
    <text evidence="1">The sequence shown here is derived from an EMBL/GenBank/DDBJ whole genome shotgun (WGS) entry which is preliminary data.</text>
</comment>
<dbReference type="Proteomes" id="UP000196475">
    <property type="component" value="Unassembled WGS sequence"/>
</dbReference>
<reference evidence="2" key="1">
    <citation type="submission" date="2016-06" db="EMBL/GenBank/DDBJ databases">
        <authorList>
            <person name="Nascimento L."/>
            <person name="Pereira R.V."/>
            <person name="Martins L.F."/>
            <person name="Quaggio R.B."/>
            <person name="Silva A.M."/>
            <person name="Setubal J.C."/>
        </authorList>
    </citation>
    <scope>NUCLEOTIDE SEQUENCE [LARGE SCALE GENOMIC DNA]</scope>
</reference>
<evidence type="ECO:0000313" key="2">
    <source>
        <dbReference type="Proteomes" id="UP000196475"/>
    </source>
</evidence>
<organism evidence="1 2">
    <name type="scientific">Bacillus thermozeamaize</name>
    <dbReference type="NCBI Taxonomy" id="230954"/>
    <lineage>
        <taxon>Bacteria</taxon>
        <taxon>Bacillati</taxon>
        <taxon>Bacillota</taxon>
        <taxon>Bacilli</taxon>
        <taxon>Bacillales</taxon>
        <taxon>Bacillaceae</taxon>
        <taxon>Bacillus</taxon>
    </lineage>
</organism>
<dbReference type="AlphaFoldDB" id="A0A1Y3PEI8"/>
<gene>
    <name evidence="1" type="ORF">BAA01_12120</name>
</gene>
<proteinExistence type="predicted"/>
<sequence>MKTRWMNAAVSALNRGVKPGLVPDGIIDPGFERELDELRKDLAADRGAGTAWQALLSGLYLCNGSLDKSHILAQGVPDATGSYWHGIMHRMEPDYDNSRYWFRRTGRHPVFERLAQRTKEYLAGPGAMPPAGTAAAQALAQLASRDSWDPFLWIDIVAAQAGGRLGEEGLSAVLQIQWIELTELLDFSFRACFGNSLLDL</sequence>
<dbReference type="EMBL" id="LZRT01000099">
    <property type="protein sequence ID" value="OUM85574.1"/>
    <property type="molecule type" value="Genomic_DNA"/>
</dbReference>
<accession>A0A1Y3PEI8</accession>
<evidence type="ECO:0000313" key="1">
    <source>
        <dbReference type="EMBL" id="OUM85574.1"/>
    </source>
</evidence>
<name>A0A1Y3PEI8_9BACI</name>